<keyword evidence="3" id="KW-1185">Reference proteome</keyword>
<reference evidence="2" key="1">
    <citation type="submission" date="2021-02" db="EMBL/GenBank/DDBJ databases">
        <authorList>
            <person name="Nieuwenhuis M."/>
            <person name="Van De Peppel L.J.J."/>
        </authorList>
    </citation>
    <scope>NUCLEOTIDE SEQUENCE</scope>
    <source>
        <strain evidence="2">D49</strain>
    </source>
</reference>
<dbReference type="Proteomes" id="UP000717328">
    <property type="component" value="Unassembled WGS sequence"/>
</dbReference>
<proteinExistence type="predicted"/>
<dbReference type="AlphaFoldDB" id="A0A9P7KIS0"/>
<comment type="caution">
    <text evidence="2">The sequence shown here is derived from an EMBL/GenBank/DDBJ whole genome shotgun (WGS) entry which is preliminary data.</text>
</comment>
<accession>A0A9P7KIS0</accession>
<protein>
    <recommendedName>
        <fullName evidence="1">BTB domain-containing protein</fullName>
    </recommendedName>
</protein>
<dbReference type="CDD" id="cd18186">
    <property type="entry name" value="BTB_POZ_ZBTB_KLHL-like"/>
    <property type="match status" value="1"/>
</dbReference>
<evidence type="ECO:0000313" key="2">
    <source>
        <dbReference type="EMBL" id="KAG5654176.1"/>
    </source>
</evidence>
<dbReference type="SMART" id="SM00225">
    <property type="entry name" value="BTB"/>
    <property type="match status" value="1"/>
</dbReference>
<gene>
    <name evidence="2" type="ORF">H0H81_006558</name>
</gene>
<dbReference type="PROSITE" id="PS50097">
    <property type="entry name" value="BTB"/>
    <property type="match status" value="1"/>
</dbReference>
<evidence type="ECO:0000259" key="1">
    <source>
        <dbReference type="PROSITE" id="PS50097"/>
    </source>
</evidence>
<organism evidence="2 3">
    <name type="scientific">Sphagnurus paluster</name>
    <dbReference type="NCBI Taxonomy" id="117069"/>
    <lineage>
        <taxon>Eukaryota</taxon>
        <taxon>Fungi</taxon>
        <taxon>Dikarya</taxon>
        <taxon>Basidiomycota</taxon>
        <taxon>Agaricomycotina</taxon>
        <taxon>Agaricomycetes</taxon>
        <taxon>Agaricomycetidae</taxon>
        <taxon>Agaricales</taxon>
        <taxon>Tricholomatineae</taxon>
        <taxon>Lyophyllaceae</taxon>
        <taxon>Sphagnurus</taxon>
    </lineage>
</organism>
<dbReference type="SUPFAM" id="SSF54695">
    <property type="entry name" value="POZ domain"/>
    <property type="match status" value="1"/>
</dbReference>
<sequence>MPSPTLEKSQLSTSAPVTKTARAPFDDVSADIILRSRVSSVDFHVSKTILAFASPFFHSMFSLPQAGGSQGVDEKPIIPVDEDDATLDLLLRYCYPRWCSIKEEASLERLLYAIQAAVKYQMEGVEKSIREELVATRFLEKEPLRMYAIALRHNLEEETRLAAKATLRLPVLGRQYFEELEYITAGAHHRLQEYHLKCAEVARRVANNLEWMSADKYVWFECSGECRNQPPAVYTPQAVTISGNRRKWVLSGWWWEYMALAGTTLAERPSGTTVTDSDLMDDALGKASGCGFCRGRAFKEMRAFSRAFAAEVDKATAKASLLSLL</sequence>
<reference evidence="2" key="2">
    <citation type="submission" date="2021-10" db="EMBL/GenBank/DDBJ databases">
        <title>Phylogenomics reveals ancestral predisposition of the termite-cultivated fungus Termitomyces towards a domesticated lifestyle.</title>
        <authorList>
            <person name="Auxier B."/>
            <person name="Grum-Grzhimaylo A."/>
            <person name="Cardenas M.E."/>
            <person name="Lodge J.D."/>
            <person name="Laessoe T."/>
            <person name="Pedersen O."/>
            <person name="Smith M.E."/>
            <person name="Kuyper T.W."/>
            <person name="Franco-Molano E.A."/>
            <person name="Baroni T.J."/>
            <person name="Aanen D.K."/>
        </authorList>
    </citation>
    <scope>NUCLEOTIDE SEQUENCE</scope>
    <source>
        <strain evidence="2">D49</strain>
    </source>
</reference>
<name>A0A9P7KIS0_9AGAR</name>
<dbReference type="OrthoDB" id="3357985at2759"/>
<dbReference type="Pfam" id="PF00651">
    <property type="entry name" value="BTB"/>
    <property type="match status" value="1"/>
</dbReference>
<dbReference type="InterPro" id="IPR000210">
    <property type="entry name" value="BTB/POZ_dom"/>
</dbReference>
<feature type="domain" description="BTB" evidence="1">
    <location>
        <begin position="30"/>
        <end position="103"/>
    </location>
</feature>
<dbReference type="EMBL" id="JABCKI010000017">
    <property type="protein sequence ID" value="KAG5654176.1"/>
    <property type="molecule type" value="Genomic_DNA"/>
</dbReference>
<dbReference type="Gene3D" id="3.30.710.10">
    <property type="entry name" value="Potassium Channel Kv1.1, Chain A"/>
    <property type="match status" value="1"/>
</dbReference>
<evidence type="ECO:0000313" key="3">
    <source>
        <dbReference type="Proteomes" id="UP000717328"/>
    </source>
</evidence>
<dbReference type="InterPro" id="IPR011333">
    <property type="entry name" value="SKP1/BTB/POZ_sf"/>
</dbReference>